<proteinExistence type="predicted"/>
<keyword evidence="2" id="KW-0732">Signal</keyword>
<feature type="region of interest" description="Disordered" evidence="1">
    <location>
        <begin position="372"/>
        <end position="393"/>
    </location>
</feature>
<feature type="signal peptide" evidence="2">
    <location>
        <begin position="1"/>
        <end position="22"/>
    </location>
</feature>
<feature type="compositionally biased region" description="Polar residues" evidence="1">
    <location>
        <begin position="54"/>
        <end position="68"/>
    </location>
</feature>
<gene>
    <name evidence="3" type="ORF">DTER00134_LOCUS22088</name>
</gene>
<feature type="region of interest" description="Disordered" evidence="1">
    <location>
        <begin position="308"/>
        <end position="328"/>
    </location>
</feature>
<dbReference type="EMBL" id="HBIP01036358">
    <property type="protein sequence ID" value="CAE0507012.1"/>
    <property type="molecule type" value="Transcribed_RNA"/>
</dbReference>
<dbReference type="SUPFAM" id="SSF81901">
    <property type="entry name" value="HCP-like"/>
    <property type="match status" value="1"/>
</dbReference>
<feature type="region of interest" description="Disordered" evidence="1">
    <location>
        <begin position="144"/>
        <end position="215"/>
    </location>
</feature>
<feature type="compositionally biased region" description="Low complexity" evidence="1">
    <location>
        <begin position="151"/>
        <end position="166"/>
    </location>
</feature>
<feature type="compositionally biased region" description="Basic and acidic residues" evidence="1">
    <location>
        <begin position="378"/>
        <end position="393"/>
    </location>
</feature>
<feature type="region of interest" description="Disordered" evidence="1">
    <location>
        <begin position="227"/>
        <end position="294"/>
    </location>
</feature>
<feature type="compositionally biased region" description="Low complexity" evidence="1">
    <location>
        <begin position="193"/>
        <end position="204"/>
    </location>
</feature>
<feature type="compositionally biased region" description="Polar residues" evidence="1">
    <location>
        <begin position="167"/>
        <end position="184"/>
    </location>
</feature>
<feature type="compositionally biased region" description="Low complexity" evidence="1">
    <location>
        <begin position="235"/>
        <end position="244"/>
    </location>
</feature>
<evidence type="ECO:0000256" key="2">
    <source>
        <dbReference type="SAM" id="SignalP"/>
    </source>
</evidence>
<protein>
    <submittedName>
        <fullName evidence="3">Uncharacterized protein</fullName>
    </submittedName>
</protein>
<dbReference type="AlphaFoldDB" id="A0A7S3R9R6"/>
<sequence length="453" mass="47901">MGLWGSFMWATSIMVHFSKSIASQLGGLPLMGFRSKKRSKKRGMQQRRRHLADTGSTPSAALSPCSTSVGRTQPLAAAVARAEASWLLRDLQHALNMRDEAAMSRVGSMLMAGYGTKQDPEEAALWMREAWAVQNFYELETVGSSPDTPRASCSKPPSAAVAASSVHRNTSVTNGLHCQRQQEGGQLKHTRPSASSQGATSQGAGQCGTFERGSSHPPCDFQHAGQCGSIDRSSSHPPKSECSSGGPRDCNPPSASLSAHRPLPMVHHRDAHEQQGGATETNGGTDAGQQGGSTVTYGGVLGEVSVSGEGSARLEELGSSEPSTDDFSTDEEWAGISAYSLQGSLGSLARGLPAGQLLGAGAFVRCAFKATQGGRGSGRGDEQRGLSKSERPQQFEVGALASKNCCDEEEREVDTSGGHSGDQRVVCRMFAAEWPRVCSYEAPMRGSRRRVSL</sequence>
<feature type="chain" id="PRO_5031371781" evidence="2">
    <location>
        <begin position="23"/>
        <end position="453"/>
    </location>
</feature>
<evidence type="ECO:0000313" key="3">
    <source>
        <dbReference type="EMBL" id="CAE0507012.1"/>
    </source>
</evidence>
<evidence type="ECO:0000256" key="1">
    <source>
        <dbReference type="SAM" id="MobiDB-lite"/>
    </source>
</evidence>
<reference evidence="3" key="1">
    <citation type="submission" date="2021-01" db="EMBL/GenBank/DDBJ databases">
        <authorList>
            <person name="Corre E."/>
            <person name="Pelletier E."/>
            <person name="Niang G."/>
            <person name="Scheremetjew M."/>
            <person name="Finn R."/>
            <person name="Kale V."/>
            <person name="Holt S."/>
            <person name="Cochrane G."/>
            <person name="Meng A."/>
            <person name="Brown T."/>
            <person name="Cohen L."/>
        </authorList>
    </citation>
    <scope>NUCLEOTIDE SEQUENCE</scope>
    <source>
        <strain evidence="3">CCMP1320</strain>
    </source>
</reference>
<feature type="region of interest" description="Disordered" evidence="1">
    <location>
        <begin position="36"/>
        <end position="68"/>
    </location>
</feature>
<feature type="compositionally biased region" description="Basic residues" evidence="1">
    <location>
        <begin position="36"/>
        <end position="50"/>
    </location>
</feature>
<accession>A0A7S3R9R6</accession>
<name>A0A7S3R9R6_DUNTE</name>
<organism evidence="3">
    <name type="scientific">Dunaliella tertiolecta</name>
    <name type="common">Green alga</name>
    <dbReference type="NCBI Taxonomy" id="3047"/>
    <lineage>
        <taxon>Eukaryota</taxon>
        <taxon>Viridiplantae</taxon>
        <taxon>Chlorophyta</taxon>
        <taxon>core chlorophytes</taxon>
        <taxon>Chlorophyceae</taxon>
        <taxon>CS clade</taxon>
        <taxon>Chlamydomonadales</taxon>
        <taxon>Dunaliellaceae</taxon>
        <taxon>Dunaliella</taxon>
    </lineage>
</organism>